<name>A0ABU1UC78_9MICC</name>
<gene>
    <name evidence="1" type="ORF">J2X01_002104</name>
</gene>
<protein>
    <submittedName>
        <fullName evidence="1">ABC-type molybdate transport system substrate-binding protein</fullName>
    </submittedName>
</protein>
<sequence length="235" mass="23775">MTDRPALSVFCAVALRGAVQETLLPEFTRATGIAVDAHYATTSALVQEVDEGARPDVVIGITAALEKLAAAGVLDAASLATVAKAGIGIAVAPGVPVPDLSTVEDLIRALTAARSVAYSRTGPSGVYLAALLPKLGIADQVNERATVVDTGFTALALVDGRADLAVQQLSELKYVPEATIAGPFPAAVQHYTEFSAAIAVSARDRSGAAALLAHLTASPAQSAYTAAGLETAEVA</sequence>
<dbReference type="Gene3D" id="3.40.190.10">
    <property type="entry name" value="Periplasmic binding protein-like II"/>
    <property type="match status" value="2"/>
</dbReference>
<dbReference type="EMBL" id="JAVDVQ010000007">
    <property type="protein sequence ID" value="MDR7082814.1"/>
    <property type="molecule type" value="Genomic_DNA"/>
</dbReference>
<dbReference type="Pfam" id="PF13531">
    <property type="entry name" value="SBP_bac_11"/>
    <property type="match status" value="1"/>
</dbReference>
<organism evidence="1 2">
    <name type="scientific">Arthrobacter ginsengisoli</name>
    <dbReference type="NCBI Taxonomy" id="1356565"/>
    <lineage>
        <taxon>Bacteria</taxon>
        <taxon>Bacillati</taxon>
        <taxon>Actinomycetota</taxon>
        <taxon>Actinomycetes</taxon>
        <taxon>Micrococcales</taxon>
        <taxon>Micrococcaceae</taxon>
        <taxon>Arthrobacter</taxon>
    </lineage>
</organism>
<dbReference type="Proteomes" id="UP001252243">
    <property type="component" value="Unassembled WGS sequence"/>
</dbReference>
<dbReference type="PANTHER" id="PTHR30632">
    <property type="entry name" value="MOLYBDATE-BINDING PERIPLASMIC PROTEIN"/>
    <property type="match status" value="1"/>
</dbReference>
<dbReference type="PANTHER" id="PTHR30632:SF11">
    <property type="entry name" value="BLR4797 PROTEIN"/>
    <property type="match status" value="1"/>
</dbReference>
<comment type="caution">
    <text evidence="1">The sequence shown here is derived from an EMBL/GenBank/DDBJ whole genome shotgun (WGS) entry which is preliminary data.</text>
</comment>
<accession>A0ABU1UC78</accession>
<dbReference type="RefSeq" id="WP_310056544.1">
    <property type="nucleotide sequence ID" value="NZ_JAVDVQ010000007.1"/>
</dbReference>
<keyword evidence="2" id="KW-1185">Reference proteome</keyword>
<evidence type="ECO:0000313" key="1">
    <source>
        <dbReference type="EMBL" id="MDR7082814.1"/>
    </source>
</evidence>
<dbReference type="InterPro" id="IPR050682">
    <property type="entry name" value="ModA/WtpA"/>
</dbReference>
<evidence type="ECO:0000313" key="2">
    <source>
        <dbReference type="Proteomes" id="UP001252243"/>
    </source>
</evidence>
<dbReference type="SUPFAM" id="SSF53850">
    <property type="entry name" value="Periplasmic binding protein-like II"/>
    <property type="match status" value="1"/>
</dbReference>
<reference evidence="1 2" key="1">
    <citation type="submission" date="2023-07" db="EMBL/GenBank/DDBJ databases">
        <title>Sorghum-associated microbial communities from plants grown in Nebraska, USA.</title>
        <authorList>
            <person name="Schachtman D."/>
        </authorList>
    </citation>
    <scope>NUCLEOTIDE SEQUENCE [LARGE SCALE GENOMIC DNA]</scope>
    <source>
        <strain evidence="1 2">BE167</strain>
    </source>
</reference>
<proteinExistence type="predicted"/>